<evidence type="ECO:0000313" key="7">
    <source>
        <dbReference type="WBParaSite" id="ALUE_0000619001-mRNA-1"/>
    </source>
</evidence>
<keyword evidence="3" id="KW-0418">Kinase</keyword>
<organism evidence="6 7">
    <name type="scientific">Ascaris lumbricoides</name>
    <name type="common">Giant roundworm</name>
    <dbReference type="NCBI Taxonomy" id="6252"/>
    <lineage>
        <taxon>Eukaryota</taxon>
        <taxon>Metazoa</taxon>
        <taxon>Ecdysozoa</taxon>
        <taxon>Nematoda</taxon>
        <taxon>Chromadorea</taxon>
        <taxon>Rhabditida</taxon>
        <taxon>Spirurina</taxon>
        <taxon>Ascaridomorpha</taxon>
        <taxon>Ascaridoidea</taxon>
        <taxon>Ascarididae</taxon>
        <taxon>Ascaris</taxon>
    </lineage>
</organism>
<evidence type="ECO:0000256" key="1">
    <source>
        <dbReference type="ARBA" id="ARBA00022679"/>
    </source>
</evidence>
<keyword evidence="1" id="KW-0808">Transferase</keyword>
<evidence type="ECO:0000313" key="6">
    <source>
        <dbReference type="Proteomes" id="UP000036681"/>
    </source>
</evidence>
<dbReference type="InterPro" id="IPR011009">
    <property type="entry name" value="Kinase-like_dom_sf"/>
</dbReference>
<dbReference type="Gene3D" id="3.30.200.20">
    <property type="entry name" value="Phosphorylase Kinase, domain 1"/>
    <property type="match status" value="1"/>
</dbReference>
<sequence>MATIPHSRSGLFTVFENEEDEKRYYNSATSFSSITKCGVPWSSLDVPPAEPIACTGSGIIFKGRYGTTPVVLKVMQSSQLKTQKCFKKLLGLDHPNIVRFYGICIDDNLISSKHVSLIISYCSKGDLMRKIAHNRPLKRSNFLKWMQQTADGMAYLHRQCIAHRNLKPQKLLLDEEQNVRISGFALCKELKGANGDTFCGTALYMAPEIAAGCKHSIKVDVWSYGVVLREMLTQVHPYAPRNTVSIVLELGDIGTKKRWPDTFPLLPPSDCPTKLAELIRQCLAANYHERPSFDDILNMTKEIEDEISKIDDDEWNSKKKSWRSMARRGFCYFLNAFRLLITLAK</sequence>
<evidence type="ECO:0000256" key="3">
    <source>
        <dbReference type="ARBA" id="ARBA00022777"/>
    </source>
</evidence>
<evidence type="ECO:0000256" key="4">
    <source>
        <dbReference type="ARBA" id="ARBA00022840"/>
    </source>
</evidence>
<dbReference type="WBParaSite" id="ALUE_0000619001-mRNA-1">
    <property type="protein sequence ID" value="ALUE_0000619001-mRNA-1"/>
    <property type="gene ID" value="ALUE_0000619001"/>
</dbReference>
<dbReference type="PROSITE" id="PS50011">
    <property type="entry name" value="PROTEIN_KINASE_DOM"/>
    <property type="match status" value="1"/>
</dbReference>
<reference evidence="7" key="1">
    <citation type="submission" date="2017-02" db="UniProtKB">
        <authorList>
            <consortium name="WormBaseParasite"/>
        </authorList>
    </citation>
    <scope>IDENTIFICATION</scope>
</reference>
<protein>
    <submittedName>
        <fullName evidence="7">Protein kinase domain-containing protein</fullName>
    </submittedName>
</protein>
<name>A0A0M3HTY8_ASCLU</name>
<dbReference type="GO" id="GO:0004674">
    <property type="term" value="F:protein serine/threonine kinase activity"/>
    <property type="evidence" value="ECO:0007669"/>
    <property type="project" value="TreeGrafter"/>
</dbReference>
<dbReference type="InterPro" id="IPR000719">
    <property type="entry name" value="Prot_kinase_dom"/>
</dbReference>
<dbReference type="PANTHER" id="PTHR44329">
    <property type="entry name" value="SERINE/THREONINE-PROTEIN KINASE TNNI3K-RELATED"/>
    <property type="match status" value="1"/>
</dbReference>
<keyword evidence="4" id="KW-0067">ATP-binding</keyword>
<dbReference type="PANTHER" id="PTHR44329:SF288">
    <property type="entry name" value="MITOGEN-ACTIVATED PROTEIN KINASE KINASE KINASE 20"/>
    <property type="match status" value="1"/>
</dbReference>
<dbReference type="InterPro" id="IPR051681">
    <property type="entry name" value="Ser/Thr_Kinases-Pseudokinases"/>
</dbReference>
<accession>A0A0M3HTY8</accession>
<feature type="domain" description="Protein kinase" evidence="5">
    <location>
        <begin position="46"/>
        <end position="303"/>
    </location>
</feature>
<keyword evidence="2" id="KW-0547">Nucleotide-binding</keyword>
<dbReference type="Pfam" id="PF00069">
    <property type="entry name" value="Pkinase"/>
    <property type="match status" value="1"/>
</dbReference>
<evidence type="ECO:0000256" key="2">
    <source>
        <dbReference type="ARBA" id="ARBA00022741"/>
    </source>
</evidence>
<dbReference type="Proteomes" id="UP000036681">
    <property type="component" value="Unplaced"/>
</dbReference>
<keyword evidence="6" id="KW-1185">Reference proteome</keyword>
<dbReference type="SUPFAM" id="SSF56112">
    <property type="entry name" value="Protein kinase-like (PK-like)"/>
    <property type="match status" value="1"/>
</dbReference>
<proteinExistence type="predicted"/>
<dbReference type="AlphaFoldDB" id="A0A0M3HTY8"/>
<dbReference type="GO" id="GO:0005524">
    <property type="term" value="F:ATP binding"/>
    <property type="evidence" value="ECO:0007669"/>
    <property type="project" value="UniProtKB-KW"/>
</dbReference>
<evidence type="ECO:0000259" key="5">
    <source>
        <dbReference type="PROSITE" id="PS50011"/>
    </source>
</evidence>
<dbReference type="Gene3D" id="1.10.510.10">
    <property type="entry name" value="Transferase(Phosphotransferase) domain 1"/>
    <property type="match status" value="1"/>
</dbReference>